<accession>A0A239LYU5</accession>
<dbReference type="EMBL" id="FZOR01000024">
    <property type="protein sequence ID" value="SNT34814.1"/>
    <property type="molecule type" value="Genomic_DNA"/>
</dbReference>
<gene>
    <name evidence="1" type="ORF">SAMN05443665_1024116</name>
</gene>
<proteinExistence type="predicted"/>
<organism evidence="1 2">
    <name type="scientific">Actinomadura meyerae</name>
    <dbReference type="NCBI Taxonomy" id="240840"/>
    <lineage>
        <taxon>Bacteria</taxon>
        <taxon>Bacillati</taxon>
        <taxon>Actinomycetota</taxon>
        <taxon>Actinomycetes</taxon>
        <taxon>Streptosporangiales</taxon>
        <taxon>Thermomonosporaceae</taxon>
        <taxon>Actinomadura</taxon>
    </lineage>
</organism>
<sequence>MGRATAHPLLRTLDGLLFIPPEHHRPDTGRADAAAMLACSEDTLTDLVRHGLPATGERGRERFDSRDIFNIALYSGSGRTGIERTVASALGWTRASCEDLIAPRVSRFELRVACGSPDGCRPGARNTLARPRTGAYGGRVRHVRAHPAGAARNAHAGTAATARGSGPALTLSAVLRTVGDCPVLRSPALRAILREFMGAELRWLRLPEAMRDDESLVPRGFASCGAASRYIARLCREEGIPATTRIGWVVGLPDLVHAWVEVEDEDGVTKVIDPTFVLLAEVIPGANPMLRDPGIAFRTNRLVPTALGVGADVASHTCAAGHVPRVSTTLVPLG</sequence>
<dbReference type="AlphaFoldDB" id="A0A239LYU5"/>
<dbReference type="RefSeq" id="WP_089328308.1">
    <property type="nucleotide sequence ID" value="NZ_FZOR01000024.1"/>
</dbReference>
<evidence type="ECO:0000313" key="2">
    <source>
        <dbReference type="Proteomes" id="UP000198318"/>
    </source>
</evidence>
<evidence type="ECO:0000313" key="1">
    <source>
        <dbReference type="EMBL" id="SNT34814.1"/>
    </source>
</evidence>
<dbReference type="Proteomes" id="UP000198318">
    <property type="component" value="Unassembled WGS sequence"/>
</dbReference>
<keyword evidence="2" id="KW-1185">Reference proteome</keyword>
<evidence type="ECO:0008006" key="3">
    <source>
        <dbReference type="Google" id="ProtNLM"/>
    </source>
</evidence>
<name>A0A239LYU5_9ACTN</name>
<dbReference type="OrthoDB" id="3217495at2"/>
<reference evidence="1 2" key="1">
    <citation type="submission" date="2017-06" db="EMBL/GenBank/DDBJ databases">
        <authorList>
            <person name="Kim H.J."/>
            <person name="Triplett B.A."/>
        </authorList>
    </citation>
    <scope>NUCLEOTIDE SEQUENCE [LARGE SCALE GENOMIC DNA]</scope>
    <source>
        <strain evidence="1 2">DSM 44715</strain>
    </source>
</reference>
<protein>
    <recommendedName>
        <fullName evidence="3">Transglutaminase-like superfamily protein</fullName>
    </recommendedName>
</protein>